<organism evidence="2 3">
    <name type="scientific">Chromobacterium sphagni</name>
    <dbReference type="NCBI Taxonomy" id="1903179"/>
    <lineage>
        <taxon>Bacteria</taxon>
        <taxon>Pseudomonadati</taxon>
        <taxon>Pseudomonadota</taxon>
        <taxon>Betaproteobacteria</taxon>
        <taxon>Neisseriales</taxon>
        <taxon>Chromobacteriaceae</taxon>
        <taxon>Chromobacterium</taxon>
    </lineage>
</organism>
<accession>A0A1S1WWI7</accession>
<protein>
    <submittedName>
        <fullName evidence="2">Uncharacterized protein</fullName>
    </submittedName>
</protein>
<evidence type="ECO:0000313" key="2">
    <source>
        <dbReference type="EMBL" id="OHX11664.1"/>
    </source>
</evidence>
<name>A0A1S1WWI7_9NEIS</name>
<dbReference type="RefSeq" id="WP_071116705.1">
    <property type="nucleotide sequence ID" value="NZ_MKCS01000002.1"/>
</dbReference>
<dbReference type="SUPFAM" id="SSF53850">
    <property type="entry name" value="Periplasmic binding protein-like II"/>
    <property type="match status" value="1"/>
</dbReference>
<dbReference type="Proteomes" id="UP000180088">
    <property type="component" value="Unassembled WGS sequence"/>
</dbReference>
<dbReference type="EMBL" id="MKCS01000002">
    <property type="protein sequence ID" value="OHX11664.1"/>
    <property type="molecule type" value="Genomic_DNA"/>
</dbReference>
<evidence type="ECO:0000256" key="1">
    <source>
        <dbReference type="SAM" id="SignalP"/>
    </source>
</evidence>
<dbReference type="PANTHER" id="PTHR38834">
    <property type="entry name" value="PERIPLASMIC SUBSTRATE BINDING PROTEIN FAMILY 3"/>
    <property type="match status" value="1"/>
</dbReference>
<proteinExistence type="predicted"/>
<feature type="signal peptide" evidence="1">
    <location>
        <begin position="1"/>
        <end position="22"/>
    </location>
</feature>
<feature type="chain" id="PRO_5010313233" evidence="1">
    <location>
        <begin position="23"/>
        <end position="237"/>
    </location>
</feature>
<dbReference type="PANTHER" id="PTHR38834:SF3">
    <property type="entry name" value="SOLUTE-BINDING PROTEIN FAMILY 3_N-TERMINAL DOMAIN-CONTAINING PROTEIN"/>
    <property type="match status" value="1"/>
</dbReference>
<keyword evidence="1" id="KW-0732">Signal</keyword>
<dbReference type="Gene3D" id="3.40.190.10">
    <property type="entry name" value="Periplasmic binding protein-like II"/>
    <property type="match status" value="2"/>
</dbReference>
<dbReference type="STRING" id="1903179.BI347_18650"/>
<dbReference type="AlphaFoldDB" id="A0A1S1WWI7"/>
<gene>
    <name evidence="2" type="ORF">BI347_18650</name>
</gene>
<comment type="caution">
    <text evidence="2">The sequence shown here is derived from an EMBL/GenBank/DDBJ whole genome shotgun (WGS) entry which is preliminary data.</text>
</comment>
<sequence>MPQLHRFLLLLALSLPTAPACAAAASESIRLSTHLQPPLSFVRTNGIPDGLAVQVVDCALKRMQRSYALEFLPWPRAQWQVQHGQADGFFAATPSTERDGYAVLSASLLSYQRRWYLLKDAPLSPADPGFKQQARIGAFSGSNMDGWLKSHGYRLTAMPTSSEQLLRMLLNHHVDAILGNAYAVDSLIASMGLQAELRSELLESLPLGVYFGKAFLAREGPQFLPQFNNAVESCRAK</sequence>
<evidence type="ECO:0000313" key="3">
    <source>
        <dbReference type="Proteomes" id="UP000180088"/>
    </source>
</evidence>
<dbReference type="OrthoDB" id="5453932at2"/>
<reference evidence="2 3" key="1">
    <citation type="submission" date="2016-09" db="EMBL/GenBank/DDBJ databases">
        <title>Chromobacterium muskegensis sp. nov., an insecticidal bacterium isolated from Sphagnum bogs.</title>
        <authorList>
            <person name="Sparks M.E."/>
            <person name="Blackburn M.B."/>
            <person name="Gundersen-Rindal D.E."/>
            <person name="Mitchell A."/>
            <person name="Farrar R."/>
            <person name="Kuhar D."/>
        </authorList>
    </citation>
    <scope>NUCLEOTIDE SEQUENCE [LARGE SCALE GENOMIC DNA]</scope>
    <source>
        <strain evidence="2 3">37-2</strain>
    </source>
</reference>